<dbReference type="EMBL" id="UYJE01004805">
    <property type="protein sequence ID" value="VDI31553.1"/>
    <property type="molecule type" value="Genomic_DNA"/>
</dbReference>
<sequence>MEPEKGKRAANFTDAEKVFLTELVERNINIINAQFNSSITKQRKKQVWEDIAKQLNARSGAQRPANQIKEKWRELCRSKVGGSKGQGTCKDDW</sequence>
<accession>A0A8B6EC32</accession>
<keyword evidence="3" id="KW-1185">Reference proteome</keyword>
<dbReference type="AlphaFoldDB" id="A0A8B6EC32"/>
<evidence type="ECO:0000313" key="2">
    <source>
        <dbReference type="EMBL" id="VDI31553.1"/>
    </source>
</evidence>
<evidence type="ECO:0000313" key="3">
    <source>
        <dbReference type="Proteomes" id="UP000596742"/>
    </source>
</evidence>
<name>A0A8B6EC32_MYTGA</name>
<dbReference type="GO" id="GO:0005634">
    <property type="term" value="C:nucleus"/>
    <property type="evidence" value="ECO:0007669"/>
    <property type="project" value="TreeGrafter"/>
</dbReference>
<feature type="domain" description="Myb/SANT-like DNA-binding" evidence="1">
    <location>
        <begin position="8"/>
        <end position="75"/>
    </location>
</feature>
<gene>
    <name evidence="2" type="ORF">MGAL_10B026029</name>
</gene>
<dbReference type="PANTHER" id="PTHR23098">
    <property type="entry name" value="AGAP001331-PA-RELATED"/>
    <property type="match status" value="1"/>
</dbReference>
<evidence type="ECO:0000259" key="1">
    <source>
        <dbReference type="Pfam" id="PF13873"/>
    </source>
</evidence>
<proteinExistence type="predicted"/>
<dbReference type="Proteomes" id="UP000596742">
    <property type="component" value="Unassembled WGS sequence"/>
</dbReference>
<protein>
    <recommendedName>
        <fullName evidence="1">Myb/SANT-like DNA-binding domain-containing protein</fullName>
    </recommendedName>
</protein>
<dbReference type="InterPro" id="IPR028002">
    <property type="entry name" value="Myb_DNA-bind_5"/>
</dbReference>
<reference evidence="2" key="1">
    <citation type="submission" date="2018-11" db="EMBL/GenBank/DDBJ databases">
        <authorList>
            <person name="Alioto T."/>
            <person name="Alioto T."/>
        </authorList>
    </citation>
    <scope>NUCLEOTIDE SEQUENCE</scope>
</reference>
<dbReference type="PANTHER" id="PTHR23098:SF16">
    <property type="entry name" value="REGULATORY PROTEIN ZESTE"/>
    <property type="match status" value="1"/>
</dbReference>
<dbReference type="Pfam" id="PF13873">
    <property type="entry name" value="Myb_DNA-bind_5"/>
    <property type="match status" value="1"/>
</dbReference>
<organism evidence="2 3">
    <name type="scientific">Mytilus galloprovincialis</name>
    <name type="common">Mediterranean mussel</name>
    <dbReference type="NCBI Taxonomy" id="29158"/>
    <lineage>
        <taxon>Eukaryota</taxon>
        <taxon>Metazoa</taxon>
        <taxon>Spiralia</taxon>
        <taxon>Lophotrochozoa</taxon>
        <taxon>Mollusca</taxon>
        <taxon>Bivalvia</taxon>
        <taxon>Autobranchia</taxon>
        <taxon>Pteriomorphia</taxon>
        <taxon>Mytilida</taxon>
        <taxon>Mytiloidea</taxon>
        <taxon>Mytilidae</taxon>
        <taxon>Mytilinae</taxon>
        <taxon>Mytilus</taxon>
    </lineage>
</organism>
<dbReference type="Gene3D" id="1.10.10.60">
    <property type="entry name" value="Homeodomain-like"/>
    <property type="match status" value="1"/>
</dbReference>
<comment type="caution">
    <text evidence="2">The sequence shown here is derived from an EMBL/GenBank/DDBJ whole genome shotgun (WGS) entry which is preliminary data.</text>
</comment>
<dbReference type="OrthoDB" id="6160731at2759"/>